<feature type="domain" description="N-acetyltransferase" evidence="1">
    <location>
        <begin position="4"/>
        <end position="148"/>
    </location>
</feature>
<dbReference type="PANTHER" id="PTHR13355">
    <property type="entry name" value="GLUCOSAMINE 6-PHOSPHATE N-ACETYLTRANSFERASE"/>
    <property type="match status" value="1"/>
</dbReference>
<dbReference type="PANTHER" id="PTHR13355:SF11">
    <property type="entry name" value="GLUCOSAMINE 6-PHOSPHATE N-ACETYLTRANSFERASE"/>
    <property type="match status" value="1"/>
</dbReference>
<evidence type="ECO:0000259" key="1">
    <source>
        <dbReference type="PROSITE" id="PS51186"/>
    </source>
</evidence>
<dbReference type="GO" id="GO:0004343">
    <property type="term" value="F:glucosamine 6-phosphate N-acetyltransferase activity"/>
    <property type="evidence" value="ECO:0007669"/>
    <property type="project" value="TreeGrafter"/>
</dbReference>
<dbReference type="RefSeq" id="WP_126997382.1">
    <property type="nucleotide sequence ID" value="NZ_CP034346.1"/>
</dbReference>
<keyword evidence="3" id="KW-1185">Reference proteome</keyword>
<evidence type="ECO:0000313" key="3">
    <source>
        <dbReference type="Proteomes" id="UP000270678"/>
    </source>
</evidence>
<dbReference type="EMBL" id="CP034346">
    <property type="protein sequence ID" value="AZS14581.1"/>
    <property type="molecule type" value="Genomic_DNA"/>
</dbReference>
<dbReference type="PROSITE" id="PS51186">
    <property type="entry name" value="GNAT"/>
    <property type="match status" value="1"/>
</dbReference>
<dbReference type="KEGG" id="plut:EI981_09035"/>
<keyword evidence="2" id="KW-0808">Transferase</keyword>
<dbReference type="Pfam" id="PF13673">
    <property type="entry name" value="Acetyltransf_10"/>
    <property type="match status" value="1"/>
</dbReference>
<dbReference type="InterPro" id="IPR039143">
    <property type="entry name" value="GNPNAT1-like"/>
</dbReference>
<evidence type="ECO:0000313" key="2">
    <source>
        <dbReference type="EMBL" id="AZS14581.1"/>
    </source>
</evidence>
<proteinExistence type="predicted"/>
<dbReference type="Proteomes" id="UP000270678">
    <property type="component" value="Chromosome"/>
</dbReference>
<dbReference type="InterPro" id="IPR016181">
    <property type="entry name" value="Acyl_CoA_acyltransferase"/>
</dbReference>
<accession>A0A3Q9I7W0</accession>
<sequence length="149" mass="16899">MAAVIVPVKTEEQLEEACNIRKEVFVQEQKVPEELEIDEYDVIGPDAHHILIEVDGRYAATGRLIYYKDNAAKMQRIAVRKDFRSQGIGKVLLLAMEELARELGLTKSVLDAQCQAEAFYQKLGYVTTSTETFLDANIPHVRMEKSLEL</sequence>
<dbReference type="Gene3D" id="3.40.630.30">
    <property type="match status" value="1"/>
</dbReference>
<reference evidence="3" key="1">
    <citation type="submission" date="2018-12" db="EMBL/GenBank/DDBJ databases">
        <title>Complete genome sequence of Paenibacillus sp. MBLB1234.</title>
        <authorList>
            <person name="Nam Y.-D."/>
            <person name="Kang J."/>
            <person name="Chung W.-H."/>
            <person name="Park Y.S."/>
        </authorList>
    </citation>
    <scope>NUCLEOTIDE SEQUENCE [LARGE SCALE GENOMIC DNA]</scope>
    <source>
        <strain evidence="3">MBLB1234</strain>
    </source>
</reference>
<dbReference type="AlphaFoldDB" id="A0A3Q9I7W0"/>
<dbReference type="InterPro" id="IPR000182">
    <property type="entry name" value="GNAT_dom"/>
</dbReference>
<dbReference type="CDD" id="cd04301">
    <property type="entry name" value="NAT_SF"/>
    <property type="match status" value="1"/>
</dbReference>
<dbReference type="SUPFAM" id="SSF55729">
    <property type="entry name" value="Acyl-CoA N-acyltransferases (Nat)"/>
    <property type="match status" value="1"/>
</dbReference>
<gene>
    <name evidence="2" type="ORF">EI981_09035</name>
</gene>
<organism evidence="2 3">
    <name type="scientific">Paenibacillus lutimineralis</name>
    <dbReference type="NCBI Taxonomy" id="2707005"/>
    <lineage>
        <taxon>Bacteria</taxon>
        <taxon>Bacillati</taxon>
        <taxon>Bacillota</taxon>
        <taxon>Bacilli</taxon>
        <taxon>Bacillales</taxon>
        <taxon>Paenibacillaceae</taxon>
        <taxon>Paenibacillus</taxon>
    </lineage>
</organism>
<dbReference type="OrthoDB" id="9796171at2"/>
<name>A0A3Q9I7W0_9BACL</name>
<protein>
    <submittedName>
        <fullName evidence="2">GNAT family N-acetyltransferase</fullName>
    </submittedName>
</protein>